<feature type="region of interest" description="Disordered" evidence="1">
    <location>
        <begin position="463"/>
        <end position="499"/>
    </location>
</feature>
<reference evidence="4" key="1">
    <citation type="journal article" date="2023" name="Commun. Biol.">
        <title>Genome analysis of Parmales, the sister group of diatoms, reveals the evolutionary specialization of diatoms from phago-mixotrophs to photoautotrophs.</title>
        <authorList>
            <person name="Ban H."/>
            <person name="Sato S."/>
            <person name="Yoshikawa S."/>
            <person name="Yamada K."/>
            <person name="Nakamura Y."/>
            <person name="Ichinomiya M."/>
            <person name="Sato N."/>
            <person name="Blanc-Mathieu R."/>
            <person name="Endo H."/>
            <person name="Kuwata A."/>
            <person name="Ogata H."/>
        </authorList>
    </citation>
    <scope>NUCLEOTIDE SEQUENCE [LARGE SCALE GENOMIC DNA]</scope>
    <source>
        <strain evidence="4">NIES 3699</strain>
    </source>
</reference>
<keyword evidence="4" id="KW-1185">Reference proteome</keyword>
<keyword evidence="2" id="KW-1133">Transmembrane helix</keyword>
<feature type="transmembrane region" description="Helical" evidence="2">
    <location>
        <begin position="212"/>
        <end position="234"/>
    </location>
</feature>
<dbReference type="Proteomes" id="UP001165160">
    <property type="component" value="Unassembled WGS sequence"/>
</dbReference>
<gene>
    <name evidence="3" type="ORF">TrVE_jg6354</name>
</gene>
<comment type="caution">
    <text evidence="3">The sequence shown here is derived from an EMBL/GenBank/DDBJ whole genome shotgun (WGS) entry which is preliminary data.</text>
</comment>
<proteinExistence type="predicted"/>
<evidence type="ECO:0000256" key="2">
    <source>
        <dbReference type="SAM" id="Phobius"/>
    </source>
</evidence>
<evidence type="ECO:0000313" key="4">
    <source>
        <dbReference type="Proteomes" id="UP001165160"/>
    </source>
</evidence>
<feature type="region of interest" description="Disordered" evidence="1">
    <location>
        <begin position="42"/>
        <end position="71"/>
    </location>
</feature>
<feature type="compositionally biased region" description="Basic and acidic residues" evidence="1">
    <location>
        <begin position="486"/>
        <end position="499"/>
    </location>
</feature>
<feature type="transmembrane region" description="Helical" evidence="2">
    <location>
        <begin position="240"/>
        <end position="263"/>
    </location>
</feature>
<accession>A0A9W7BDF0</accession>
<sequence length="499" mass="55585">MDEDLEMQSDVSQLRLQVKSQAATITAQNIVIKSLKAKILQLSNSSPSPPPPAPAVKPASKLNSPPSLPPSALTRIAEETVKNPLSPKIRSRTVSSGPLSGGNLAGGDLEIFLYFFREVIRPRPETTTLVTCNKSSRDGITEADCKAMAKGFHFLSSHLEENEHEEDAVGALFELYPSMKELVEKFPVFEELLVLAGVRIASGHRQRAAFRLMFGAVLSISDTLTDIILIYTYFPKSESGFVIASSSCLLLNITIQLYLTVFVQYRNHSWRRRLTESVYILTFVKPGIDVYRVVNGSEAEVGSVYNPKMELSMMRTTELVCESIPFTLILTYAFLTGNIREEPVAAIFSFIVSVCSSAFISAGISFDWDADKTSRATVPNFYGFTPDNTMKKVKVFTCMFVISACQLTTKALAYSLCAIQSVYTVFAYFGIDMAKVLRTIRVAEDERRKQSIFQMAISRTFNGHDNQDDDNDTETSKKNKAQRRRTLTDKARLHVNEAD</sequence>
<evidence type="ECO:0000256" key="1">
    <source>
        <dbReference type="SAM" id="MobiDB-lite"/>
    </source>
</evidence>
<organism evidence="3 4">
    <name type="scientific">Triparma verrucosa</name>
    <dbReference type="NCBI Taxonomy" id="1606542"/>
    <lineage>
        <taxon>Eukaryota</taxon>
        <taxon>Sar</taxon>
        <taxon>Stramenopiles</taxon>
        <taxon>Ochrophyta</taxon>
        <taxon>Bolidophyceae</taxon>
        <taxon>Parmales</taxon>
        <taxon>Triparmaceae</taxon>
        <taxon>Triparma</taxon>
    </lineage>
</organism>
<name>A0A9W7BDF0_9STRA</name>
<feature type="compositionally biased region" description="Low complexity" evidence="1">
    <location>
        <begin position="56"/>
        <end position="71"/>
    </location>
</feature>
<keyword evidence="2" id="KW-0472">Membrane</keyword>
<keyword evidence="2" id="KW-0812">Transmembrane</keyword>
<dbReference type="EMBL" id="BRXX01000051">
    <property type="protein sequence ID" value="GMH85642.1"/>
    <property type="molecule type" value="Genomic_DNA"/>
</dbReference>
<protein>
    <submittedName>
        <fullName evidence="3">Uncharacterized protein</fullName>
    </submittedName>
</protein>
<dbReference type="AlphaFoldDB" id="A0A9W7BDF0"/>
<feature type="transmembrane region" description="Helical" evidence="2">
    <location>
        <begin position="345"/>
        <end position="366"/>
    </location>
</feature>
<evidence type="ECO:0000313" key="3">
    <source>
        <dbReference type="EMBL" id="GMH85642.1"/>
    </source>
</evidence>